<gene>
    <name evidence="1" type="ORF">K443DRAFT_111366</name>
</gene>
<evidence type="ECO:0000313" key="2">
    <source>
        <dbReference type="Proteomes" id="UP000054477"/>
    </source>
</evidence>
<accession>A0A0C9WYA9</accession>
<reference evidence="2" key="2">
    <citation type="submission" date="2015-01" db="EMBL/GenBank/DDBJ databases">
        <title>Evolutionary Origins and Diversification of the Mycorrhizal Mutualists.</title>
        <authorList>
            <consortium name="DOE Joint Genome Institute"/>
            <consortium name="Mycorrhizal Genomics Consortium"/>
            <person name="Kohler A."/>
            <person name="Kuo A."/>
            <person name="Nagy L.G."/>
            <person name="Floudas D."/>
            <person name="Copeland A."/>
            <person name="Barry K.W."/>
            <person name="Cichocki N."/>
            <person name="Veneault-Fourrey C."/>
            <person name="LaButti K."/>
            <person name="Lindquist E.A."/>
            <person name="Lipzen A."/>
            <person name="Lundell T."/>
            <person name="Morin E."/>
            <person name="Murat C."/>
            <person name="Riley R."/>
            <person name="Ohm R."/>
            <person name="Sun H."/>
            <person name="Tunlid A."/>
            <person name="Henrissat B."/>
            <person name="Grigoriev I.V."/>
            <person name="Hibbett D.S."/>
            <person name="Martin F."/>
        </authorList>
    </citation>
    <scope>NUCLEOTIDE SEQUENCE [LARGE SCALE GENOMIC DNA]</scope>
    <source>
        <strain evidence="2">LaAM-08-1</strain>
    </source>
</reference>
<dbReference type="AlphaFoldDB" id="A0A0C9WYA9"/>
<sequence>MKYTGRYVVLFKDEATEKNLDELKSINGFSFPDDKKSYDNSFDKLKVIIGEFDEASRKILEEFTEPEPVEESTEPVEKSNKFIEFVHEEYILPAP</sequence>
<dbReference type="Proteomes" id="UP000054477">
    <property type="component" value="Unassembled WGS sequence"/>
</dbReference>
<reference evidence="1 2" key="1">
    <citation type="submission" date="2014-04" db="EMBL/GenBank/DDBJ databases">
        <authorList>
            <consortium name="DOE Joint Genome Institute"/>
            <person name="Kuo A."/>
            <person name="Kohler A."/>
            <person name="Nagy L.G."/>
            <person name="Floudas D."/>
            <person name="Copeland A."/>
            <person name="Barry K.W."/>
            <person name="Cichocki N."/>
            <person name="Veneault-Fourrey C."/>
            <person name="LaButti K."/>
            <person name="Lindquist E.A."/>
            <person name="Lipzen A."/>
            <person name="Lundell T."/>
            <person name="Morin E."/>
            <person name="Murat C."/>
            <person name="Sun H."/>
            <person name="Tunlid A."/>
            <person name="Henrissat B."/>
            <person name="Grigoriev I.V."/>
            <person name="Hibbett D.S."/>
            <person name="Martin F."/>
            <person name="Nordberg H.P."/>
            <person name="Cantor M.N."/>
            <person name="Hua S.X."/>
        </authorList>
    </citation>
    <scope>NUCLEOTIDE SEQUENCE [LARGE SCALE GENOMIC DNA]</scope>
    <source>
        <strain evidence="1 2">LaAM-08-1</strain>
    </source>
</reference>
<protein>
    <submittedName>
        <fullName evidence="1">Uncharacterized protein</fullName>
    </submittedName>
</protein>
<proteinExistence type="predicted"/>
<dbReference type="EMBL" id="KN838818">
    <property type="protein sequence ID" value="KIJ93913.1"/>
    <property type="molecule type" value="Genomic_DNA"/>
</dbReference>
<dbReference type="HOGENOM" id="CLU_2373118_0_0_1"/>
<evidence type="ECO:0000313" key="1">
    <source>
        <dbReference type="EMBL" id="KIJ93913.1"/>
    </source>
</evidence>
<keyword evidence="2" id="KW-1185">Reference proteome</keyword>
<organism evidence="1 2">
    <name type="scientific">Laccaria amethystina LaAM-08-1</name>
    <dbReference type="NCBI Taxonomy" id="1095629"/>
    <lineage>
        <taxon>Eukaryota</taxon>
        <taxon>Fungi</taxon>
        <taxon>Dikarya</taxon>
        <taxon>Basidiomycota</taxon>
        <taxon>Agaricomycotina</taxon>
        <taxon>Agaricomycetes</taxon>
        <taxon>Agaricomycetidae</taxon>
        <taxon>Agaricales</taxon>
        <taxon>Agaricineae</taxon>
        <taxon>Hydnangiaceae</taxon>
        <taxon>Laccaria</taxon>
    </lineage>
</organism>
<name>A0A0C9WYA9_9AGAR</name>